<proteinExistence type="predicted"/>
<evidence type="ECO:0000313" key="6">
    <source>
        <dbReference type="Proteomes" id="UP000293568"/>
    </source>
</evidence>
<dbReference type="Pfam" id="PF03358">
    <property type="entry name" value="FMN_red"/>
    <property type="match status" value="1"/>
</dbReference>
<keyword evidence="2" id="KW-0288">FMN</keyword>
<evidence type="ECO:0000313" key="5">
    <source>
        <dbReference type="EMBL" id="QAY67345.1"/>
    </source>
</evidence>
<dbReference type="PANTHER" id="PTHR43408:SF1">
    <property type="entry name" value="FMN REDUCTASE (NADPH)"/>
    <property type="match status" value="1"/>
</dbReference>
<dbReference type="RefSeq" id="WP_129441868.1">
    <property type="nucleotide sequence ID" value="NZ_CP035492.1"/>
</dbReference>
<dbReference type="Gene3D" id="3.40.50.360">
    <property type="match status" value="1"/>
</dbReference>
<evidence type="ECO:0000256" key="3">
    <source>
        <dbReference type="ARBA" id="ARBA00023002"/>
    </source>
</evidence>
<keyword evidence="1" id="KW-0285">Flavoprotein</keyword>
<dbReference type="InterPro" id="IPR005025">
    <property type="entry name" value="FMN_Rdtase-like_dom"/>
</dbReference>
<dbReference type="InterPro" id="IPR020048">
    <property type="entry name" value="NADPH-dep_FMN_reduc_SsuE"/>
</dbReference>
<sequence length="183" mass="19633">MSKAVIISGSPNASSRLNGLIQYVEQQLSDFNISVELITVASLPPEDLIYTNFSSPAIVAANQLVAEADAVIIASPVYKASYTGVLKTFIDLIPEKGFAGKVIAPLFIGGSSAHLLSMDYSLKPVASALGARIFASGVYAIDKQIERTTSDDGQFLFNVQEELKDRLHATAAEIAEELRLRSK</sequence>
<evidence type="ECO:0000256" key="2">
    <source>
        <dbReference type="ARBA" id="ARBA00022643"/>
    </source>
</evidence>
<dbReference type="InterPro" id="IPR051814">
    <property type="entry name" value="NAD(P)H-dep_FMN_reductase"/>
</dbReference>
<keyword evidence="3 5" id="KW-0560">Oxidoreductase</keyword>
<dbReference type="AlphaFoldDB" id="A0A4P6EXF9"/>
<organism evidence="5 6">
    <name type="scientific">Paenibacillus protaetiae</name>
    <dbReference type="NCBI Taxonomy" id="2509456"/>
    <lineage>
        <taxon>Bacteria</taxon>
        <taxon>Bacillati</taxon>
        <taxon>Bacillota</taxon>
        <taxon>Bacilli</taxon>
        <taxon>Bacillales</taxon>
        <taxon>Paenibacillaceae</taxon>
        <taxon>Paenibacillus</taxon>
    </lineage>
</organism>
<evidence type="ECO:0000256" key="1">
    <source>
        <dbReference type="ARBA" id="ARBA00022630"/>
    </source>
</evidence>
<reference evidence="5 6" key="1">
    <citation type="submission" date="2019-01" db="EMBL/GenBank/DDBJ databases">
        <title>Genome sequencing of strain FW100M-2.</title>
        <authorList>
            <person name="Heo J."/>
            <person name="Kim S.-J."/>
            <person name="Kim J.-S."/>
            <person name="Hong S.-B."/>
            <person name="Kwon S.-W."/>
        </authorList>
    </citation>
    <scope>NUCLEOTIDE SEQUENCE [LARGE SCALE GENOMIC DNA]</scope>
    <source>
        <strain evidence="5 6">FW100M-2</strain>
    </source>
</reference>
<dbReference type="EMBL" id="CP035492">
    <property type="protein sequence ID" value="QAY67345.1"/>
    <property type="molecule type" value="Genomic_DNA"/>
</dbReference>
<dbReference type="KEGG" id="pprt:ET464_13990"/>
<dbReference type="PANTHER" id="PTHR43408">
    <property type="entry name" value="FMN REDUCTASE (NADPH)"/>
    <property type="match status" value="1"/>
</dbReference>
<evidence type="ECO:0000259" key="4">
    <source>
        <dbReference type="Pfam" id="PF03358"/>
    </source>
</evidence>
<protein>
    <submittedName>
        <fullName evidence="5">FMN reductase (NADPH)</fullName>
        <ecNumber evidence="5">1.5.1.38</ecNumber>
    </submittedName>
</protein>
<feature type="domain" description="NADPH-dependent FMN reductase-like" evidence="4">
    <location>
        <begin position="3"/>
        <end position="144"/>
    </location>
</feature>
<dbReference type="EC" id="1.5.1.38" evidence="5"/>
<dbReference type="NCBIfam" id="TIGR03567">
    <property type="entry name" value="FMN_reduc_SsuE"/>
    <property type="match status" value="1"/>
</dbReference>
<dbReference type="SUPFAM" id="SSF52218">
    <property type="entry name" value="Flavoproteins"/>
    <property type="match status" value="1"/>
</dbReference>
<dbReference type="InterPro" id="IPR029039">
    <property type="entry name" value="Flavoprotein-like_sf"/>
</dbReference>
<accession>A0A4P6EXF9</accession>
<dbReference type="GO" id="GO:0046306">
    <property type="term" value="P:alkanesulfonate catabolic process"/>
    <property type="evidence" value="ECO:0007669"/>
    <property type="project" value="InterPro"/>
</dbReference>
<dbReference type="GO" id="GO:0052873">
    <property type="term" value="F:FMN reductase (NADPH) activity"/>
    <property type="evidence" value="ECO:0007669"/>
    <property type="project" value="UniProtKB-EC"/>
</dbReference>
<name>A0A4P6EXF9_9BACL</name>
<keyword evidence="6" id="KW-1185">Reference proteome</keyword>
<dbReference type="OrthoDB" id="1643408at2"/>
<dbReference type="Proteomes" id="UP000293568">
    <property type="component" value="Chromosome"/>
</dbReference>
<gene>
    <name evidence="5" type="primary">ssuE</name>
    <name evidence="5" type="ORF">ET464_13990</name>
</gene>